<dbReference type="Gene3D" id="3.50.4.10">
    <property type="entry name" value="Hepatocyte Growth Factor"/>
    <property type="match status" value="1"/>
</dbReference>
<dbReference type="SUPFAM" id="SSF57414">
    <property type="entry name" value="Hairpin loop containing domain-like"/>
    <property type="match status" value="1"/>
</dbReference>
<dbReference type="Pfam" id="PF00024">
    <property type="entry name" value="PAN_1"/>
    <property type="match status" value="1"/>
</dbReference>
<evidence type="ECO:0000259" key="2">
    <source>
        <dbReference type="PROSITE" id="PS50948"/>
    </source>
</evidence>
<evidence type="ECO:0000256" key="1">
    <source>
        <dbReference type="SAM" id="SignalP"/>
    </source>
</evidence>
<keyword evidence="1" id="KW-0732">Signal</keyword>
<dbReference type="AlphaFoldDB" id="A0A7M5TYV2"/>
<sequence length="286" mass="32478">MKGGTLILLLWTNISLSHILRLPECNNYDAKFSKISYHQRLIGNILKTLDFISLRKCLTKCMWHLRCQSVNFKRQNETCELLGNSLQSNLTGNVLSVPQTGWIHFETDYDEKTLGRWCSHGNNNPCNVITERCEDRCVGNHQCVKHGESLQLYIKDIQGSSTHSSGNFPSNAFDGNDNSFFLSGNTPFRPHWFKATFKGRVFIYFVEVVNRSAKQERGNNVDLKTVLYTGQAQTKETWFGNTGVLGTRKTFTCLKEADEILLVQEVNPSGDGFMNIGEVKMFGRTT</sequence>
<proteinExistence type="predicted"/>
<evidence type="ECO:0000313" key="3">
    <source>
        <dbReference type="EnsemblMetazoa" id="CLYHEMP003722.1"/>
    </source>
</evidence>
<dbReference type="SUPFAM" id="SSF49785">
    <property type="entry name" value="Galactose-binding domain-like"/>
    <property type="match status" value="1"/>
</dbReference>
<keyword evidence="4" id="KW-1185">Reference proteome</keyword>
<feature type="signal peptide" evidence="1">
    <location>
        <begin position="1"/>
        <end position="17"/>
    </location>
</feature>
<accession>A0A7M5TYV2</accession>
<reference evidence="3" key="1">
    <citation type="submission" date="2021-01" db="UniProtKB">
        <authorList>
            <consortium name="EnsemblMetazoa"/>
        </authorList>
    </citation>
    <scope>IDENTIFICATION</scope>
</reference>
<dbReference type="InterPro" id="IPR003609">
    <property type="entry name" value="Pan_app"/>
</dbReference>
<evidence type="ECO:0000313" key="4">
    <source>
        <dbReference type="Proteomes" id="UP000594262"/>
    </source>
</evidence>
<feature type="domain" description="Apple" evidence="2">
    <location>
        <begin position="25"/>
        <end position="109"/>
    </location>
</feature>
<dbReference type="OrthoDB" id="6423981at2759"/>
<protein>
    <recommendedName>
        <fullName evidence="2">Apple domain-containing protein</fullName>
    </recommendedName>
</protein>
<name>A0A7M5TYV2_9CNID</name>
<dbReference type="PROSITE" id="PS50948">
    <property type="entry name" value="PAN"/>
    <property type="match status" value="1"/>
</dbReference>
<dbReference type="Proteomes" id="UP000594262">
    <property type="component" value="Unplaced"/>
</dbReference>
<dbReference type="Gene3D" id="2.60.120.260">
    <property type="entry name" value="Galactose-binding domain-like"/>
    <property type="match status" value="1"/>
</dbReference>
<feature type="chain" id="PRO_5046293093" description="Apple domain-containing protein" evidence="1">
    <location>
        <begin position="18"/>
        <end position="286"/>
    </location>
</feature>
<dbReference type="InterPro" id="IPR008979">
    <property type="entry name" value="Galactose-bd-like_sf"/>
</dbReference>
<organism evidence="3 4">
    <name type="scientific">Clytia hemisphaerica</name>
    <dbReference type="NCBI Taxonomy" id="252671"/>
    <lineage>
        <taxon>Eukaryota</taxon>
        <taxon>Metazoa</taxon>
        <taxon>Cnidaria</taxon>
        <taxon>Hydrozoa</taxon>
        <taxon>Hydroidolina</taxon>
        <taxon>Leptothecata</taxon>
        <taxon>Obeliida</taxon>
        <taxon>Clytiidae</taxon>
        <taxon>Clytia</taxon>
    </lineage>
</organism>
<dbReference type="EnsemblMetazoa" id="CLYHEMT003722.1">
    <property type="protein sequence ID" value="CLYHEMP003722.1"/>
    <property type="gene ID" value="CLYHEMG003722"/>
</dbReference>